<keyword evidence="2" id="KW-0812">Transmembrane</keyword>
<feature type="transmembrane region" description="Helical" evidence="2">
    <location>
        <begin position="73"/>
        <end position="95"/>
    </location>
</feature>
<evidence type="ECO:0000259" key="3">
    <source>
        <dbReference type="Pfam" id="PF10708"/>
    </source>
</evidence>
<gene>
    <name evidence="4" type="ORF">SAMN05216252_1422</name>
</gene>
<keyword evidence="2" id="KW-0472">Membrane</keyword>
<protein>
    <recommendedName>
        <fullName evidence="3">DUF2510 domain-containing protein</fullName>
    </recommendedName>
</protein>
<dbReference type="EMBL" id="FZOF01000042">
    <property type="protein sequence ID" value="SNT56468.1"/>
    <property type="molecule type" value="Genomic_DNA"/>
</dbReference>
<dbReference type="Pfam" id="PF10708">
    <property type="entry name" value="DUF2510"/>
    <property type="match status" value="1"/>
</dbReference>
<dbReference type="OrthoDB" id="4463773at2"/>
<accession>A0A239NQ07</accession>
<name>A0A239NQ07_9ACTN</name>
<keyword evidence="5" id="KW-1185">Reference proteome</keyword>
<reference evidence="4 5" key="1">
    <citation type="submission" date="2017-06" db="EMBL/GenBank/DDBJ databases">
        <authorList>
            <person name="Kim H.J."/>
            <person name="Triplett B.A."/>
        </authorList>
    </citation>
    <scope>NUCLEOTIDE SEQUENCE [LARGE SCALE GENOMIC DNA]</scope>
    <source>
        <strain evidence="4 5">CGMCC 4.1858</strain>
    </source>
</reference>
<keyword evidence="2" id="KW-1133">Transmembrane helix</keyword>
<dbReference type="AlphaFoldDB" id="A0A239NQ07"/>
<sequence length="312" mass="31468">MTTPPGWYPEPGQTGNGPALERWWDGTEWTEYTRTAPPPAPAFGAGPGAPGYPQYPAHPGAFPAAPRKARGGLIAIAVIAAVVVAGAVVGGVVALGKGGGGSADSARPAPSLTAPGQSPEDGGPDGDGPPNLPKSEPGFALDAVDGVSLPVPDGWTGDTSRYGLAELTVGEYACPGDASSKCLRGGVFSMPAASVKLKSTTAEAAAKEDISGNAEGAYGGKIYGDITSHTQLLSQKVTVAGEQGYLVRWKVVTERGDDGYVQSLVFPSPSDPDRLVLVRYGFDINPKAPGLAVMDEITKGIKAAGSGGGTGV</sequence>
<feature type="domain" description="DUF2510" evidence="3">
    <location>
        <begin position="5"/>
        <end position="42"/>
    </location>
</feature>
<evidence type="ECO:0000256" key="1">
    <source>
        <dbReference type="SAM" id="MobiDB-lite"/>
    </source>
</evidence>
<evidence type="ECO:0000313" key="4">
    <source>
        <dbReference type="EMBL" id="SNT56468.1"/>
    </source>
</evidence>
<proteinExistence type="predicted"/>
<organism evidence="4 5">
    <name type="scientific">Actinacidiphila glaucinigra</name>
    <dbReference type="NCBI Taxonomy" id="235986"/>
    <lineage>
        <taxon>Bacteria</taxon>
        <taxon>Bacillati</taxon>
        <taxon>Actinomycetota</taxon>
        <taxon>Actinomycetes</taxon>
        <taxon>Kitasatosporales</taxon>
        <taxon>Streptomycetaceae</taxon>
        <taxon>Actinacidiphila</taxon>
    </lineage>
</organism>
<evidence type="ECO:0000256" key="2">
    <source>
        <dbReference type="SAM" id="Phobius"/>
    </source>
</evidence>
<dbReference type="Proteomes" id="UP000198280">
    <property type="component" value="Unassembled WGS sequence"/>
</dbReference>
<feature type="region of interest" description="Disordered" evidence="1">
    <location>
        <begin position="1"/>
        <end position="21"/>
    </location>
</feature>
<evidence type="ECO:0000313" key="5">
    <source>
        <dbReference type="Proteomes" id="UP000198280"/>
    </source>
</evidence>
<dbReference type="RefSeq" id="WP_089229050.1">
    <property type="nucleotide sequence ID" value="NZ_FZOF01000042.1"/>
</dbReference>
<feature type="region of interest" description="Disordered" evidence="1">
    <location>
        <begin position="98"/>
        <end position="139"/>
    </location>
</feature>
<dbReference type="InterPro" id="IPR018929">
    <property type="entry name" value="DUF2510"/>
</dbReference>